<organism evidence="5 6">
    <name type="scientific">Scheffersomyces stipitis (strain ATCC 58785 / CBS 6054 / NBRC 10063 / NRRL Y-11545)</name>
    <name type="common">Yeast</name>
    <name type="synonym">Pichia stipitis</name>
    <dbReference type="NCBI Taxonomy" id="322104"/>
    <lineage>
        <taxon>Eukaryota</taxon>
        <taxon>Fungi</taxon>
        <taxon>Dikarya</taxon>
        <taxon>Ascomycota</taxon>
        <taxon>Saccharomycotina</taxon>
        <taxon>Pichiomycetes</taxon>
        <taxon>Debaryomycetaceae</taxon>
        <taxon>Scheffersomyces</taxon>
    </lineage>
</organism>
<accession>A3M0H5</accession>
<dbReference type="InterPro" id="IPR036322">
    <property type="entry name" value="WD40_repeat_dom_sf"/>
</dbReference>
<evidence type="ECO:0000256" key="3">
    <source>
        <dbReference type="PROSITE-ProRule" id="PRU00221"/>
    </source>
</evidence>
<dbReference type="KEGG" id="pic:PICST_91430"/>
<dbReference type="SMART" id="SM00320">
    <property type="entry name" value="WD40"/>
    <property type="match status" value="3"/>
</dbReference>
<keyword evidence="1 3" id="KW-0853">WD repeat</keyword>
<feature type="region of interest" description="Disordered" evidence="4">
    <location>
        <begin position="335"/>
        <end position="384"/>
    </location>
</feature>
<gene>
    <name evidence="5" type="ORF">PICST_91430</name>
</gene>
<dbReference type="OMA" id="SIHSCGW"/>
<dbReference type="SUPFAM" id="SSF50978">
    <property type="entry name" value="WD40 repeat-like"/>
    <property type="match status" value="1"/>
</dbReference>
<dbReference type="OrthoDB" id="25131at2759"/>
<keyword evidence="6" id="KW-1185">Reference proteome</keyword>
<dbReference type="GeneID" id="4841074"/>
<dbReference type="PANTHER" id="PTHR22889:SF0">
    <property type="entry name" value="WD REPEAT-CONTAINING PROTEIN 89"/>
    <property type="match status" value="1"/>
</dbReference>
<sequence>MRAQALYDWSLAAESDNWVLNLEYYAHNQSFISSSSNGSLHGFSVASLSSSPYFSIPNAHESSINSIKKIDDFTLASCSTDGVKIWDLRAGSTPVHTLTNTKNSNFLSLGYGHNLLAGGTELVGVDAELHIWDLRNPTEVVRSFVDSHHDDITCIEFHPTISNYLMSGSTDGYVNIYDLNEKDEDDALHQVINFASVHSCHFTGPKRISILSHMETLAFYELNDTNYEVIAEPEPNDLGDVRSKWPDCEYIVDLNTQGYVGVGANSQRKFSLFPFDIAHEKIDLSRPTWFADAHGEEIVRDLVVIPNTRNALTCGEDGHIRLWEMPYELEIASNSPQVAEEGTQDIEVDSDSDNKEKKEKKEKKDKKDKKDKKKKKSDVRFKPY</sequence>
<dbReference type="eggNOG" id="KOG1188">
    <property type="taxonomic scope" value="Eukaryota"/>
</dbReference>
<dbReference type="Pfam" id="PF00400">
    <property type="entry name" value="WD40"/>
    <property type="match status" value="2"/>
</dbReference>
<dbReference type="FunCoup" id="A3M0H5">
    <property type="interactions" value="736"/>
</dbReference>
<dbReference type="InterPro" id="IPR015943">
    <property type="entry name" value="WD40/YVTN_repeat-like_dom_sf"/>
</dbReference>
<protein>
    <submittedName>
        <fullName evidence="5">Uncharacterized protein</fullName>
    </submittedName>
</protein>
<dbReference type="PROSITE" id="PS50082">
    <property type="entry name" value="WD_REPEATS_2"/>
    <property type="match status" value="1"/>
</dbReference>
<dbReference type="EMBL" id="CP000502">
    <property type="protein sequence ID" value="ABN68708.2"/>
    <property type="molecule type" value="Genomic_DNA"/>
</dbReference>
<feature type="compositionally biased region" description="Basic residues" evidence="4">
    <location>
        <begin position="360"/>
        <end position="377"/>
    </location>
</feature>
<dbReference type="Gene3D" id="2.130.10.10">
    <property type="entry name" value="YVTN repeat-like/Quinoprotein amine dehydrogenase"/>
    <property type="match status" value="1"/>
</dbReference>
<dbReference type="AlphaFoldDB" id="A3M0H5"/>
<dbReference type="GO" id="GO:0005829">
    <property type="term" value="C:cytosol"/>
    <property type="evidence" value="ECO:0007669"/>
    <property type="project" value="EnsemblFungi"/>
</dbReference>
<evidence type="ECO:0000256" key="2">
    <source>
        <dbReference type="ARBA" id="ARBA00022737"/>
    </source>
</evidence>
<evidence type="ECO:0000256" key="1">
    <source>
        <dbReference type="ARBA" id="ARBA00022574"/>
    </source>
</evidence>
<dbReference type="PROSITE" id="PS50294">
    <property type="entry name" value="WD_REPEATS_REGION"/>
    <property type="match status" value="1"/>
</dbReference>
<dbReference type="RefSeq" id="XP_001386737.2">
    <property type="nucleotide sequence ID" value="XM_001386700.1"/>
</dbReference>
<dbReference type="STRING" id="322104.A3M0H5"/>
<dbReference type="Proteomes" id="UP000002258">
    <property type="component" value="Chromosome 8"/>
</dbReference>
<dbReference type="InterPro" id="IPR001680">
    <property type="entry name" value="WD40_rpt"/>
</dbReference>
<name>A3M0H5_PICST</name>
<dbReference type="PANTHER" id="PTHR22889">
    <property type="entry name" value="WD REPEAT-CONTAINING PROTEIN 89"/>
    <property type="match status" value="1"/>
</dbReference>
<feature type="repeat" description="WD" evidence="3">
    <location>
        <begin position="145"/>
        <end position="187"/>
    </location>
</feature>
<dbReference type="InterPro" id="IPR039328">
    <property type="entry name" value="WDR89"/>
</dbReference>
<evidence type="ECO:0000313" key="6">
    <source>
        <dbReference type="Proteomes" id="UP000002258"/>
    </source>
</evidence>
<reference evidence="5 6" key="1">
    <citation type="journal article" date="2007" name="Nat. Biotechnol.">
        <title>Genome sequence of the lignocellulose-bioconverting and xylose-fermenting yeast Pichia stipitis.</title>
        <authorList>
            <person name="Jeffries T.W."/>
            <person name="Grigoriev I.V."/>
            <person name="Grimwood J."/>
            <person name="Laplaza J.M."/>
            <person name="Aerts A."/>
            <person name="Salamov A."/>
            <person name="Schmutz J."/>
            <person name="Lindquist E."/>
            <person name="Dehal P."/>
            <person name="Shapiro H."/>
            <person name="Jin Y.S."/>
            <person name="Passoth V."/>
            <person name="Richardson P.M."/>
        </authorList>
    </citation>
    <scope>NUCLEOTIDE SEQUENCE [LARGE SCALE GENOMIC DNA]</scope>
    <source>
        <strain evidence="6">ATCC 58785 / CBS 6054 / NBRC 10063 / NRRL Y-11545</strain>
    </source>
</reference>
<dbReference type="HOGENOM" id="CLU_037323_3_1_1"/>
<dbReference type="InParanoid" id="A3M0H5"/>
<evidence type="ECO:0000313" key="5">
    <source>
        <dbReference type="EMBL" id="ABN68708.2"/>
    </source>
</evidence>
<dbReference type="GO" id="GO:0005634">
    <property type="term" value="C:nucleus"/>
    <property type="evidence" value="ECO:0007669"/>
    <property type="project" value="EnsemblFungi"/>
</dbReference>
<evidence type="ECO:0000256" key="4">
    <source>
        <dbReference type="SAM" id="MobiDB-lite"/>
    </source>
</evidence>
<proteinExistence type="predicted"/>
<feature type="compositionally biased region" description="Acidic residues" evidence="4">
    <location>
        <begin position="342"/>
        <end position="351"/>
    </location>
</feature>
<keyword evidence="2" id="KW-0677">Repeat</keyword>